<reference evidence="7" key="1">
    <citation type="submission" date="2024-06" db="EMBL/GenBank/DDBJ databases">
        <title>Biodegradation of dimethachlon by Arthrobacter sp. K5: mechanistic insights and ecological implications.</title>
        <authorList>
            <person name="Hu S."/>
            <person name="Lu P."/>
        </authorList>
    </citation>
    <scope>NUCLEOTIDE SEQUENCE</scope>
    <source>
        <strain evidence="7">K5</strain>
        <plasmid evidence="7">unnamed</plasmid>
    </source>
</reference>
<name>A0AAU8EWI1_9MICC</name>
<evidence type="ECO:0000256" key="3">
    <source>
        <dbReference type="ARBA" id="ARBA00023027"/>
    </source>
</evidence>
<evidence type="ECO:0000313" key="7">
    <source>
        <dbReference type="EMBL" id="XCH13943.1"/>
    </source>
</evidence>
<dbReference type="GO" id="GO:0016616">
    <property type="term" value="F:oxidoreductase activity, acting on the CH-OH group of donors, NAD or NADP as acceptor"/>
    <property type="evidence" value="ECO:0007669"/>
    <property type="project" value="TreeGrafter"/>
</dbReference>
<dbReference type="PROSITE" id="PS00895">
    <property type="entry name" value="3_HYDROXYISOBUT_DH"/>
    <property type="match status" value="1"/>
</dbReference>
<dbReference type="GO" id="GO:0051287">
    <property type="term" value="F:NAD binding"/>
    <property type="evidence" value="ECO:0007669"/>
    <property type="project" value="InterPro"/>
</dbReference>
<dbReference type="EMBL" id="CP159280">
    <property type="protein sequence ID" value="XCH13943.1"/>
    <property type="molecule type" value="Genomic_DNA"/>
</dbReference>
<dbReference type="SUPFAM" id="SSF48179">
    <property type="entry name" value="6-phosphogluconate dehydrogenase C-terminal domain-like"/>
    <property type="match status" value="1"/>
</dbReference>
<organism evidence="7">
    <name type="scientific">Arthrobacter sp. K5</name>
    <dbReference type="NCBI Taxonomy" id="2839623"/>
    <lineage>
        <taxon>Bacteria</taxon>
        <taxon>Bacillati</taxon>
        <taxon>Actinomycetota</taxon>
        <taxon>Actinomycetes</taxon>
        <taxon>Micrococcales</taxon>
        <taxon>Micrococcaceae</taxon>
        <taxon>Arthrobacter</taxon>
    </lineage>
</organism>
<dbReference type="InterPro" id="IPR013328">
    <property type="entry name" value="6PGD_dom2"/>
</dbReference>
<dbReference type="InterPro" id="IPR006115">
    <property type="entry name" value="6PGDH_NADP-bd"/>
</dbReference>
<keyword evidence="7" id="KW-0614">Plasmid</keyword>
<comment type="similarity">
    <text evidence="1">Belongs to the HIBADH-related family.</text>
</comment>
<feature type="domain" description="3-hydroxyisobutyrate dehydrogenase-like NAD-binding" evidence="6">
    <location>
        <begin position="167"/>
        <end position="288"/>
    </location>
</feature>
<dbReference type="SUPFAM" id="SSF51735">
    <property type="entry name" value="NAD(P)-binding Rossmann-fold domains"/>
    <property type="match status" value="1"/>
</dbReference>
<dbReference type="GO" id="GO:0016054">
    <property type="term" value="P:organic acid catabolic process"/>
    <property type="evidence" value="ECO:0007669"/>
    <property type="project" value="UniProtKB-ARBA"/>
</dbReference>
<geneLocation type="plasmid" evidence="7">
    <name>unnamed</name>
</geneLocation>
<evidence type="ECO:0000259" key="5">
    <source>
        <dbReference type="Pfam" id="PF03446"/>
    </source>
</evidence>
<dbReference type="RefSeq" id="WP_353713624.1">
    <property type="nucleotide sequence ID" value="NZ_CP159280.1"/>
</dbReference>
<dbReference type="InterPro" id="IPR015815">
    <property type="entry name" value="HIBADH-related"/>
</dbReference>
<dbReference type="InterPro" id="IPR008927">
    <property type="entry name" value="6-PGluconate_DH-like_C_sf"/>
</dbReference>
<dbReference type="Gene3D" id="1.10.1040.10">
    <property type="entry name" value="N-(1-d-carboxylethyl)-l-norvaline Dehydrogenase, domain 2"/>
    <property type="match status" value="1"/>
</dbReference>
<keyword evidence="2 7" id="KW-0560">Oxidoreductase</keyword>
<protein>
    <submittedName>
        <fullName evidence="7">NAD(P)-dependent oxidoreductase</fullName>
        <ecNumber evidence="7">1.1.-.-</ecNumber>
    </submittedName>
</protein>
<dbReference type="Pfam" id="PF14833">
    <property type="entry name" value="NAD_binding_11"/>
    <property type="match status" value="1"/>
</dbReference>
<gene>
    <name evidence="7" type="ORF">ABRP34_22835</name>
</gene>
<dbReference type="Gene3D" id="3.40.50.720">
    <property type="entry name" value="NAD(P)-binding Rossmann-like Domain"/>
    <property type="match status" value="1"/>
</dbReference>
<proteinExistence type="inferred from homology"/>
<dbReference type="PIRSF" id="PIRSF000103">
    <property type="entry name" value="HIBADH"/>
    <property type="match status" value="1"/>
</dbReference>
<accession>A0AAU8EWI1</accession>
<dbReference type="AlphaFoldDB" id="A0AAU8EWI1"/>
<keyword evidence="3" id="KW-0520">NAD</keyword>
<feature type="active site" evidence="4">
    <location>
        <position position="173"/>
    </location>
</feature>
<evidence type="ECO:0000256" key="1">
    <source>
        <dbReference type="ARBA" id="ARBA00009080"/>
    </source>
</evidence>
<dbReference type="PANTHER" id="PTHR22981:SF7">
    <property type="entry name" value="3-HYDROXYISOBUTYRATE DEHYDROGENASE, MITOCHONDRIAL"/>
    <property type="match status" value="1"/>
</dbReference>
<dbReference type="InterPro" id="IPR036291">
    <property type="entry name" value="NAD(P)-bd_dom_sf"/>
</dbReference>
<dbReference type="EC" id="1.1.-.-" evidence="7"/>
<sequence length="296" mass="30827">MPETLRNIAFIGLGKMGTPMASRLISSGYQVRGFDLAEEARSQLAEAGGIPAENPASAVSDADAVILMLPTSAIVESVILSEEVLNLLPAKTLIIDMSSSEPLRTVALAEKVSTLGHKFIDAPVSGGVKGAEQGTLTIMVGGAGDDVESARPLLGALGRPTHIGPTGAGHALKALNNLLSATHLWITSEAMLVGEKFGIDPKTMLDAFNSSSGRSGSTENKWPNFILPETYNSGFGLGLMVKDMGIALTLASSLGIPAVLGQEAVALWKKAQSDLPPDADHTEIAKWLRSHPGSPE</sequence>
<dbReference type="InterPro" id="IPR029154">
    <property type="entry name" value="HIBADH-like_NADP-bd"/>
</dbReference>
<dbReference type="PANTHER" id="PTHR22981">
    <property type="entry name" value="3-HYDROXYISOBUTYRATE DEHYDROGENASE-RELATED"/>
    <property type="match status" value="1"/>
</dbReference>
<feature type="domain" description="6-phosphogluconate dehydrogenase NADP-binding" evidence="5">
    <location>
        <begin position="7"/>
        <end position="159"/>
    </location>
</feature>
<dbReference type="Pfam" id="PF03446">
    <property type="entry name" value="NAD_binding_2"/>
    <property type="match status" value="1"/>
</dbReference>
<dbReference type="InterPro" id="IPR002204">
    <property type="entry name" value="3-OH-isobutyrate_DH-rel_CS"/>
</dbReference>
<evidence type="ECO:0000256" key="4">
    <source>
        <dbReference type="PIRSR" id="PIRSR000103-1"/>
    </source>
</evidence>
<evidence type="ECO:0000256" key="2">
    <source>
        <dbReference type="ARBA" id="ARBA00023002"/>
    </source>
</evidence>
<dbReference type="GO" id="GO:0050661">
    <property type="term" value="F:NADP binding"/>
    <property type="evidence" value="ECO:0007669"/>
    <property type="project" value="InterPro"/>
</dbReference>
<evidence type="ECO:0000259" key="6">
    <source>
        <dbReference type="Pfam" id="PF14833"/>
    </source>
</evidence>